<evidence type="ECO:0000259" key="6">
    <source>
        <dbReference type="PROSITE" id="PS50109"/>
    </source>
</evidence>
<dbReference type="PANTHER" id="PTHR43065">
    <property type="entry name" value="SENSOR HISTIDINE KINASE"/>
    <property type="match status" value="1"/>
</dbReference>
<keyword evidence="5" id="KW-0175">Coiled coil</keyword>
<dbReference type="Gene3D" id="2.10.70.100">
    <property type="match status" value="1"/>
</dbReference>
<dbReference type="InterPro" id="IPR001610">
    <property type="entry name" value="PAC"/>
</dbReference>
<dbReference type="Gene3D" id="3.30.450.20">
    <property type="entry name" value="PAS domain"/>
    <property type="match status" value="2"/>
</dbReference>
<name>A0A1Y3NV73_9PSED</name>
<dbReference type="Pfam" id="PF00512">
    <property type="entry name" value="HisKA"/>
    <property type="match status" value="1"/>
</dbReference>
<keyword evidence="11" id="KW-1185">Reference proteome</keyword>
<dbReference type="Pfam" id="PF08447">
    <property type="entry name" value="PAS_3"/>
    <property type="match status" value="2"/>
</dbReference>
<dbReference type="InterPro" id="IPR000014">
    <property type="entry name" value="PAS"/>
</dbReference>
<feature type="modified residue" description="4-aspartylphosphate" evidence="4">
    <location>
        <position position="726"/>
    </location>
</feature>
<feature type="domain" description="PAS" evidence="8">
    <location>
        <begin position="305"/>
        <end position="348"/>
    </location>
</feature>
<dbReference type="Pfam" id="PF02518">
    <property type="entry name" value="HATPase_c"/>
    <property type="match status" value="1"/>
</dbReference>
<dbReference type="InterPro" id="IPR000700">
    <property type="entry name" value="PAS-assoc_C"/>
</dbReference>
<feature type="domain" description="Histidine kinase" evidence="6">
    <location>
        <begin position="431"/>
        <end position="655"/>
    </location>
</feature>
<organism evidence="10 11">
    <name type="scientific">Pseudomonas caspiana</name>
    <dbReference type="NCBI Taxonomy" id="1451454"/>
    <lineage>
        <taxon>Bacteria</taxon>
        <taxon>Pseudomonadati</taxon>
        <taxon>Pseudomonadota</taxon>
        <taxon>Gammaproteobacteria</taxon>
        <taxon>Pseudomonadales</taxon>
        <taxon>Pseudomonadaceae</taxon>
        <taxon>Pseudomonas</taxon>
    </lineage>
</organism>
<dbReference type="CDD" id="cd00130">
    <property type="entry name" value="PAS"/>
    <property type="match status" value="2"/>
</dbReference>
<dbReference type="InterPro" id="IPR035965">
    <property type="entry name" value="PAS-like_dom_sf"/>
</dbReference>
<evidence type="ECO:0000259" key="9">
    <source>
        <dbReference type="PROSITE" id="PS50113"/>
    </source>
</evidence>
<keyword evidence="3 4" id="KW-0597">Phosphoprotein</keyword>
<dbReference type="PROSITE" id="PS50109">
    <property type="entry name" value="HIS_KIN"/>
    <property type="match status" value="1"/>
</dbReference>
<evidence type="ECO:0000313" key="10">
    <source>
        <dbReference type="EMBL" id="OUM71519.1"/>
    </source>
</evidence>
<dbReference type="EC" id="2.7.13.3" evidence="2"/>
<evidence type="ECO:0000256" key="2">
    <source>
        <dbReference type="ARBA" id="ARBA00012438"/>
    </source>
</evidence>
<dbReference type="InterPro" id="IPR003594">
    <property type="entry name" value="HATPase_dom"/>
</dbReference>
<dbReference type="InterPro" id="IPR001789">
    <property type="entry name" value="Sig_transdc_resp-reg_receiver"/>
</dbReference>
<dbReference type="PROSITE" id="PS50110">
    <property type="entry name" value="RESPONSE_REGULATORY"/>
    <property type="match status" value="2"/>
</dbReference>
<sequence>MPLNELKLLLIEDSPQDAELTLLSLEASGIKVDSTLVHNHQGASQALSQQVFDVVLCDFLLPGSSGADVLKIAQQLAPETPFIFLSGIFGEQQAVEMMRLGAVDYVLKQNFKMLPKAVRRAVSEVRERTQRRAAETALQDVEVRAQLAIEAAMMGVWEIQPATGRILWDERCNALYEILPNTAIDLAFLLDRCHPDDRALLESKINAAITRESDYQVEYRALISNGRSRWLFSSGRSVFQNGQCVRITGVLQDITERKQATRELVELNEALGARVEQRTRERDRTWELSRELLAVLQLDMTPISFNPAWEATLGWSNEQISQMRLWELIHPDDFDTTVHEMESIAQGYISTRFVNRMKHKSGDYRWLSWTIVPEGGLMYAAVRDITEERAVIDELAAANKSLRAQISERERIEADLQQMQRLEVVGQLTAGVAHDFNNLLTVILTSTTFAIRDIERGTLDKTVQRLQNVKDAGERGAKLTAQLLSFSRRQRLQPTAINLNDTIRGMGTLLGRALGGSIWIETDLASDLWYAMGDPTQTEMIILNLAINARDAMAMGGSLCFSTFNAQITEPAVRPEDPEPGKYVVLAIRDSGSGMSPETLLRAFEPFYTTKDVGKGSGLGLAQVFGFAKQSGGGVMIESELGVGTKVMVYLPSVDKPENLPAEKNLHQAPAQVNGSHTILLVDDDPEVRAVTVQMLESMEYKVKQAKDGAMALTMVDESVDLVLTDFAMPGMTGGELATLIHKKHPSLPVLFVTGYADTDVLGLNGSAVVQKPFNEIELRNKLHDVLSNADRR</sequence>
<keyword evidence="10" id="KW-0808">Transferase</keyword>
<dbReference type="PROSITE" id="PS50112">
    <property type="entry name" value="PAS"/>
    <property type="match status" value="1"/>
</dbReference>
<comment type="catalytic activity">
    <reaction evidence="1">
        <text>ATP + protein L-histidine = ADP + protein N-phospho-L-histidine.</text>
        <dbReference type="EC" id="2.7.13.3"/>
    </reaction>
</comment>
<evidence type="ECO:0000256" key="5">
    <source>
        <dbReference type="SAM" id="Coils"/>
    </source>
</evidence>
<reference evidence="10 11" key="1">
    <citation type="journal article" date="2017" name="Syst. Appl. Microbiol.">
        <title>Pseudomonas caspiana sp. nov., a citrus pathogen in the Pseudomonas syringae phylogenetic group.</title>
        <authorList>
            <person name="Busquets A."/>
            <person name="Gomila M."/>
            <person name="Beiki F."/>
            <person name="Mulet M."/>
            <person name="Rahimian H."/>
            <person name="Garcia-Valdes E."/>
            <person name="Lalucat J."/>
        </authorList>
    </citation>
    <scope>NUCLEOTIDE SEQUENCE [LARGE SCALE GENOMIC DNA]</scope>
    <source>
        <strain evidence="10 11">FBF102</strain>
    </source>
</reference>
<dbReference type="InterPro" id="IPR004358">
    <property type="entry name" value="Sig_transdc_His_kin-like_C"/>
</dbReference>
<accession>A0A1Y3NV73</accession>
<dbReference type="Gene3D" id="3.40.50.2300">
    <property type="match status" value="2"/>
</dbReference>
<evidence type="ECO:0000313" key="11">
    <source>
        <dbReference type="Proteomes" id="UP000195440"/>
    </source>
</evidence>
<feature type="domain" description="Response regulatory" evidence="7">
    <location>
        <begin position="7"/>
        <end position="123"/>
    </location>
</feature>
<dbReference type="PANTHER" id="PTHR43065:SF49">
    <property type="entry name" value="HISTIDINE KINASE"/>
    <property type="match status" value="1"/>
</dbReference>
<gene>
    <name evidence="10" type="ORF">AUC60_23175</name>
</gene>
<feature type="coiled-coil region" evidence="5">
    <location>
        <begin position="385"/>
        <end position="422"/>
    </location>
</feature>
<comment type="caution">
    <text evidence="10">The sequence shown here is derived from an EMBL/GenBank/DDBJ whole genome shotgun (WGS) entry which is preliminary data.</text>
</comment>
<evidence type="ECO:0000256" key="4">
    <source>
        <dbReference type="PROSITE-ProRule" id="PRU00169"/>
    </source>
</evidence>
<dbReference type="InterPro" id="IPR036097">
    <property type="entry name" value="HisK_dim/P_sf"/>
</dbReference>
<dbReference type="InterPro" id="IPR005467">
    <property type="entry name" value="His_kinase_dom"/>
</dbReference>
<dbReference type="InterPro" id="IPR036890">
    <property type="entry name" value="HATPase_C_sf"/>
</dbReference>
<proteinExistence type="predicted"/>
<evidence type="ECO:0000259" key="8">
    <source>
        <dbReference type="PROSITE" id="PS50112"/>
    </source>
</evidence>
<dbReference type="SUPFAM" id="SSF47384">
    <property type="entry name" value="Homodimeric domain of signal transducing histidine kinase"/>
    <property type="match status" value="1"/>
</dbReference>
<feature type="modified residue" description="4-aspartylphosphate" evidence="4">
    <location>
        <position position="58"/>
    </location>
</feature>
<dbReference type="GO" id="GO:0000155">
    <property type="term" value="F:phosphorelay sensor kinase activity"/>
    <property type="evidence" value="ECO:0007669"/>
    <property type="project" value="InterPro"/>
</dbReference>
<dbReference type="InterPro" id="IPR011006">
    <property type="entry name" value="CheY-like_superfamily"/>
</dbReference>
<dbReference type="CDD" id="cd00156">
    <property type="entry name" value="REC"/>
    <property type="match status" value="2"/>
</dbReference>
<dbReference type="CDD" id="cd00082">
    <property type="entry name" value="HisKA"/>
    <property type="match status" value="1"/>
</dbReference>
<dbReference type="Proteomes" id="UP000195440">
    <property type="component" value="Unassembled WGS sequence"/>
</dbReference>
<dbReference type="AlphaFoldDB" id="A0A1Y3NV73"/>
<dbReference type="InterPro" id="IPR013655">
    <property type="entry name" value="PAS_fold_3"/>
</dbReference>
<dbReference type="SUPFAM" id="SSF52172">
    <property type="entry name" value="CheY-like"/>
    <property type="match status" value="2"/>
</dbReference>
<dbReference type="NCBIfam" id="TIGR00229">
    <property type="entry name" value="sensory_box"/>
    <property type="match status" value="2"/>
</dbReference>
<dbReference type="EMBL" id="LOHF01000026">
    <property type="protein sequence ID" value="OUM71519.1"/>
    <property type="molecule type" value="Genomic_DNA"/>
</dbReference>
<dbReference type="InterPro" id="IPR003661">
    <property type="entry name" value="HisK_dim/P_dom"/>
</dbReference>
<dbReference type="PROSITE" id="PS50113">
    <property type="entry name" value="PAC"/>
    <property type="match status" value="1"/>
</dbReference>
<dbReference type="SMART" id="SM00388">
    <property type="entry name" value="HisKA"/>
    <property type="match status" value="1"/>
</dbReference>
<evidence type="ECO:0000256" key="3">
    <source>
        <dbReference type="ARBA" id="ARBA00022553"/>
    </source>
</evidence>
<dbReference type="SMART" id="SM00448">
    <property type="entry name" value="REC"/>
    <property type="match status" value="2"/>
</dbReference>
<evidence type="ECO:0000256" key="1">
    <source>
        <dbReference type="ARBA" id="ARBA00000085"/>
    </source>
</evidence>
<dbReference type="SUPFAM" id="SSF55874">
    <property type="entry name" value="ATPase domain of HSP90 chaperone/DNA topoisomerase II/histidine kinase"/>
    <property type="match status" value="1"/>
</dbReference>
<dbReference type="Pfam" id="PF00072">
    <property type="entry name" value="Response_reg"/>
    <property type="match status" value="2"/>
</dbReference>
<dbReference type="RefSeq" id="WP_087273362.1">
    <property type="nucleotide sequence ID" value="NZ_JBJGBV010000006.1"/>
</dbReference>
<dbReference type="SMART" id="SM00387">
    <property type="entry name" value="HATPase_c"/>
    <property type="match status" value="1"/>
</dbReference>
<dbReference type="OrthoDB" id="9770473at2"/>
<dbReference type="Gene3D" id="1.10.287.130">
    <property type="match status" value="1"/>
</dbReference>
<dbReference type="SUPFAM" id="SSF55785">
    <property type="entry name" value="PYP-like sensor domain (PAS domain)"/>
    <property type="match status" value="2"/>
</dbReference>
<dbReference type="Gene3D" id="3.30.565.10">
    <property type="entry name" value="Histidine kinase-like ATPase, C-terminal domain"/>
    <property type="match status" value="1"/>
</dbReference>
<protein>
    <recommendedName>
        <fullName evidence="2">histidine kinase</fullName>
        <ecNumber evidence="2">2.7.13.3</ecNumber>
    </recommendedName>
</protein>
<feature type="domain" description="PAC" evidence="9">
    <location>
        <begin position="215"/>
        <end position="266"/>
    </location>
</feature>
<keyword evidence="10" id="KW-0418">Kinase</keyword>
<evidence type="ECO:0000259" key="7">
    <source>
        <dbReference type="PROSITE" id="PS50110"/>
    </source>
</evidence>
<dbReference type="PRINTS" id="PR00344">
    <property type="entry name" value="BCTRLSENSOR"/>
</dbReference>
<dbReference type="SMART" id="SM00086">
    <property type="entry name" value="PAC"/>
    <property type="match status" value="2"/>
</dbReference>
<dbReference type="SMART" id="SM00091">
    <property type="entry name" value="PAS"/>
    <property type="match status" value="2"/>
</dbReference>
<feature type="domain" description="Response regulatory" evidence="7">
    <location>
        <begin position="678"/>
        <end position="787"/>
    </location>
</feature>